<name>A0A8R1TZX4_ONCVO</name>
<organism evidence="1 2">
    <name type="scientific">Onchocerca volvulus</name>
    <dbReference type="NCBI Taxonomy" id="6282"/>
    <lineage>
        <taxon>Eukaryota</taxon>
        <taxon>Metazoa</taxon>
        <taxon>Ecdysozoa</taxon>
        <taxon>Nematoda</taxon>
        <taxon>Chromadorea</taxon>
        <taxon>Rhabditida</taxon>
        <taxon>Spirurina</taxon>
        <taxon>Spiruromorpha</taxon>
        <taxon>Filarioidea</taxon>
        <taxon>Onchocercidae</taxon>
        <taxon>Onchocerca</taxon>
    </lineage>
</organism>
<protein>
    <submittedName>
        <fullName evidence="1">Uncharacterized protein</fullName>
    </submittedName>
</protein>
<evidence type="ECO:0000313" key="1">
    <source>
        <dbReference type="EnsemblMetazoa" id="OVOC8059.1"/>
    </source>
</evidence>
<proteinExistence type="predicted"/>
<dbReference type="AlphaFoldDB" id="A0A8R1TZX4"/>
<dbReference type="EMBL" id="CMVM020000244">
    <property type="status" value="NOT_ANNOTATED_CDS"/>
    <property type="molecule type" value="Genomic_DNA"/>
</dbReference>
<dbReference type="EnsemblMetazoa" id="OVOC8059.1">
    <property type="protein sequence ID" value="OVOC8059.1"/>
    <property type="gene ID" value="WBGene00244868"/>
</dbReference>
<dbReference type="Proteomes" id="UP000024404">
    <property type="component" value="Unassembled WGS sequence"/>
</dbReference>
<keyword evidence="2" id="KW-1185">Reference proteome</keyword>
<sequence>MMIKCQHSNKFVIGKKGGYDLLVFVDEHYLKNTLLCFILRFPSIFLFLNITGFNGFSQQFVISELNLIKREEFTLLVLKQRKELKQMH</sequence>
<reference evidence="2" key="1">
    <citation type="submission" date="2013-10" db="EMBL/GenBank/DDBJ databases">
        <title>Genome sequencing of Onchocerca volvulus.</title>
        <authorList>
            <person name="Cotton J."/>
            <person name="Tsai J."/>
            <person name="Stanley E."/>
            <person name="Tracey A."/>
            <person name="Holroyd N."/>
            <person name="Lustigman S."/>
            <person name="Berriman M."/>
        </authorList>
    </citation>
    <scope>NUCLEOTIDE SEQUENCE</scope>
</reference>
<reference evidence="1" key="2">
    <citation type="submission" date="2022-06" db="UniProtKB">
        <authorList>
            <consortium name="EnsemblMetazoa"/>
        </authorList>
    </citation>
    <scope>IDENTIFICATION</scope>
</reference>
<accession>A0A8R1TZX4</accession>
<evidence type="ECO:0000313" key="2">
    <source>
        <dbReference type="Proteomes" id="UP000024404"/>
    </source>
</evidence>